<dbReference type="OrthoDB" id="2343925at2759"/>
<name>A0A553HR40_9PEZI</name>
<evidence type="ECO:0000313" key="3">
    <source>
        <dbReference type="EMBL" id="TRX90411.1"/>
    </source>
</evidence>
<dbReference type="EMBL" id="VFLP01000056">
    <property type="protein sequence ID" value="TRX90411.1"/>
    <property type="molecule type" value="Genomic_DNA"/>
</dbReference>
<dbReference type="STRING" id="2512241.A0A553HR40"/>
<accession>A0A553HR40</accession>
<keyword evidence="2" id="KW-0175">Coiled coil</keyword>
<dbReference type="AlphaFoldDB" id="A0A553HR40"/>
<sequence>MGADQTIEHEARELIQRALGHYGDHYSVNRSENLESAWGSLIIKRIFSLKGWIFPTSVTASDFMDYKRQKDDAEPSLDRVVVVSPRRSASILSTYAPTHAEQTMALVTLLRSGFVYQDLQSPELNAAVDVLAQEYGESDEKPALGQSSAVGDIAQRILLLSMLNSTHLRSDTLEQMVDMRELEMPASNITKMNDTSFCKNCNILLALLQYPNATKYLPLVVRIAEFLCNTWWTTDGTFKDETNMSLLYPYLLLVRTFTDLLSWAGDNEISTTPESTLRTRVRIALFQACLRTMLAQETDGSWAGSIEATAYGVLILSEARRLSFTEDVKDHIYSAIYKGVSFLKMAKEYISPPGRLSKASKTSSFLIQAYRLAAIKMSAHPITPVDAQYKNTGSDKATIAQLKLIQRTPLFSEIPTWQIRASLIEATLFRPLLQALRLRTFPRENMEADKYFGIIPFTWTACNNRLHTFASTSLLFEMMVLSFLNYQADEFMEAVAGPEFDGDLNSLRQLVNKLFVNEPYAGNSKVYEPLSRFITHVLENPAVQSASPWDKQHVKRRLHTFLMAHVTQNEDNCRFAGTQTQGTYTEARDTFFHWVRTTSADHTSCPYSFAFISCLISSSLAPGRDCFPTTTQKYLAEAMCWRLATMCRMYNDYGSVERDKLEGNLNSVNFPEFQVTSNTTEVTRKSVVSGDSRKDTLLAFAEYERKDLDEIVSRLEGEIDSAEMSSEFKAHEKRKMAILRMFIDVTDLYGQIYVIRDIATRMKKNTENGDFKHRE</sequence>
<dbReference type="PANTHER" id="PTHR31739:SF25">
    <property type="entry name" value="(E,E)-GERANYLLINALOOL SYNTHASE"/>
    <property type="match status" value="1"/>
</dbReference>
<keyword evidence="4" id="KW-1185">Reference proteome</keyword>
<protein>
    <submittedName>
        <fullName evidence="3">Uncharacterized protein</fullName>
    </submittedName>
</protein>
<evidence type="ECO:0000256" key="1">
    <source>
        <dbReference type="ARBA" id="ARBA00006333"/>
    </source>
</evidence>
<evidence type="ECO:0000313" key="4">
    <source>
        <dbReference type="Proteomes" id="UP000319160"/>
    </source>
</evidence>
<feature type="coiled-coil region" evidence="2">
    <location>
        <begin position="698"/>
        <end position="725"/>
    </location>
</feature>
<dbReference type="GO" id="GO:0016102">
    <property type="term" value="P:diterpenoid biosynthetic process"/>
    <property type="evidence" value="ECO:0007669"/>
    <property type="project" value="TreeGrafter"/>
</dbReference>
<gene>
    <name evidence="3" type="ORF">FHL15_008776</name>
</gene>
<dbReference type="GO" id="GO:0010333">
    <property type="term" value="F:terpene synthase activity"/>
    <property type="evidence" value="ECO:0007669"/>
    <property type="project" value="InterPro"/>
</dbReference>
<organism evidence="3 4">
    <name type="scientific">Xylaria flabelliformis</name>
    <dbReference type="NCBI Taxonomy" id="2512241"/>
    <lineage>
        <taxon>Eukaryota</taxon>
        <taxon>Fungi</taxon>
        <taxon>Dikarya</taxon>
        <taxon>Ascomycota</taxon>
        <taxon>Pezizomycotina</taxon>
        <taxon>Sordariomycetes</taxon>
        <taxon>Xylariomycetidae</taxon>
        <taxon>Xylariales</taxon>
        <taxon>Xylariaceae</taxon>
        <taxon>Xylaria</taxon>
    </lineage>
</organism>
<proteinExistence type="inferred from homology"/>
<dbReference type="PANTHER" id="PTHR31739">
    <property type="entry name" value="ENT-COPALYL DIPHOSPHATE SYNTHASE, CHLOROPLASTIC"/>
    <property type="match status" value="1"/>
</dbReference>
<comment type="caution">
    <text evidence="3">The sequence shown here is derived from an EMBL/GenBank/DDBJ whole genome shotgun (WGS) entry which is preliminary data.</text>
</comment>
<dbReference type="Proteomes" id="UP000319160">
    <property type="component" value="Unassembled WGS sequence"/>
</dbReference>
<evidence type="ECO:0000256" key="2">
    <source>
        <dbReference type="SAM" id="Coils"/>
    </source>
</evidence>
<comment type="similarity">
    <text evidence="1">Belongs to the terpene synthase family.</text>
</comment>
<dbReference type="InterPro" id="IPR050148">
    <property type="entry name" value="Terpene_synthase-like"/>
</dbReference>
<reference evidence="4" key="1">
    <citation type="submission" date="2019-06" db="EMBL/GenBank/DDBJ databases">
        <title>Draft genome sequence of the griseofulvin-producing fungus Xylaria cubensis strain G536.</title>
        <authorList>
            <person name="Mead M.E."/>
            <person name="Raja H.A."/>
            <person name="Steenwyk J.L."/>
            <person name="Knowles S.L."/>
            <person name="Oberlies N.H."/>
            <person name="Rokas A."/>
        </authorList>
    </citation>
    <scope>NUCLEOTIDE SEQUENCE [LARGE SCALE GENOMIC DNA]</scope>
    <source>
        <strain evidence="4">G536</strain>
    </source>
</reference>
<dbReference type="GO" id="GO:0000287">
    <property type="term" value="F:magnesium ion binding"/>
    <property type="evidence" value="ECO:0007669"/>
    <property type="project" value="TreeGrafter"/>
</dbReference>